<dbReference type="PROSITE" id="PS00910">
    <property type="entry name" value="UPF0029"/>
    <property type="match status" value="1"/>
</dbReference>
<evidence type="ECO:0000259" key="2">
    <source>
        <dbReference type="Pfam" id="PF01205"/>
    </source>
</evidence>
<dbReference type="Pfam" id="PF09186">
    <property type="entry name" value="DUF1949"/>
    <property type="match status" value="1"/>
</dbReference>
<dbReference type="PANTHER" id="PTHR16301">
    <property type="entry name" value="IMPACT-RELATED"/>
    <property type="match status" value="1"/>
</dbReference>
<dbReference type="Gene3D" id="3.30.230.30">
    <property type="entry name" value="Impact, N-terminal domain"/>
    <property type="match status" value="1"/>
</dbReference>
<evidence type="ECO:0000313" key="4">
    <source>
        <dbReference type="EMBL" id="GGB80409.1"/>
    </source>
</evidence>
<dbReference type="RefSeq" id="WP_188745303.1">
    <property type="nucleotide sequence ID" value="NZ_BMIJ01000001.1"/>
</dbReference>
<comment type="caution">
    <text evidence="4">The sequence shown here is derived from an EMBL/GenBank/DDBJ whole genome shotgun (WGS) entry which is preliminary data.</text>
</comment>
<organism evidence="4 5">
    <name type="scientific">Marinobacterium zhoushanense</name>
    <dbReference type="NCBI Taxonomy" id="1679163"/>
    <lineage>
        <taxon>Bacteria</taxon>
        <taxon>Pseudomonadati</taxon>
        <taxon>Pseudomonadota</taxon>
        <taxon>Gammaproteobacteria</taxon>
        <taxon>Oceanospirillales</taxon>
        <taxon>Oceanospirillaceae</taxon>
        <taxon>Marinobacterium</taxon>
    </lineage>
</organism>
<dbReference type="NCBIfam" id="TIGR00257">
    <property type="entry name" value="IMPACT_YIGZ"/>
    <property type="match status" value="1"/>
</dbReference>
<evidence type="ECO:0000259" key="3">
    <source>
        <dbReference type="Pfam" id="PF09186"/>
    </source>
</evidence>
<dbReference type="SUPFAM" id="SSF54980">
    <property type="entry name" value="EF-G C-terminal domain-like"/>
    <property type="match status" value="1"/>
</dbReference>
<evidence type="ECO:0000256" key="1">
    <source>
        <dbReference type="ARBA" id="ARBA00007665"/>
    </source>
</evidence>
<dbReference type="InterPro" id="IPR020569">
    <property type="entry name" value="UPF0029_Impact_CS"/>
</dbReference>
<dbReference type="InterPro" id="IPR035647">
    <property type="entry name" value="EFG_III/V"/>
</dbReference>
<sequence>MAENAVKEGYRVPAAQFEVETEVKKSRFIATGTPVGSETEMRAFIQAQRQRFPSANHHCSAYVIGQPLQPRAAGSDDDGEPSGTAGKPMLNVLMGQGVGDCCVVVTRFFGGIKLGAGGLVRAYGGAVKELLAHWPLELREPMAGVALEFSYDQQGSIDALLNRFDVGVEGSDYGAAVALQLALPQRNLAGFCAALDERAHLGVVYRKLY</sequence>
<reference evidence="5" key="1">
    <citation type="journal article" date="2019" name="Int. J. Syst. Evol. Microbiol.">
        <title>The Global Catalogue of Microorganisms (GCM) 10K type strain sequencing project: providing services to taxonomists for standard genome sequencing and annotation.</title>
        <authorList>
            <consortium name="The Broad Institute Genomics Platform"/>
            <consortium name="The Broad Institute Genome Sequencing Center for Infectious Disease"/>
            <person name="Wu L."/>
            <person name="Ma J."/>
        </authorList>
    </citation>
    <scope>NUCLEOTIDE SEQUENCE [LARGE SCALE GENOMIC DNA]</scope>
    <source>
        <strain evidence="5">CGMCC 1.15341</strain>
    </source>
</reference>
<dbReference type="Proteomes" id="UP000629025">
    <property type="component" value="Unassembled WGS sequence"/>
</dbReference>
<name>A0ABQ1JZK5_9GAMM</name>
<dbReference type="InterPro" id="IPR015796">
    <property type="entry name" value="Impact_YigZ-like"/>
</dbReference>
<proteinExistence type="inferred from homology"/>
<dbReference type="PANTHER" id="PTHR16301:SF20">
    <property type="entry name" value="IMPACT FAMILY MEMBER YIGZ"/>
    <property type="match status" value="1"/>
</dbReference>
<evidence type="ECO:0000313" key="5">
    <source>
        <dbReference type="Proteomes" id="UP000629025"/>
    </source>
</evidence>
<comment type="similarity">
    <text evidence="1">Belongs to the IMPACT family.</text>
</comment>
<keyword evidence="5" id="KW-1185">Reference proteome</keyword>
<dbReference type="SUPFAM" id="SSF54211">
    <property type="entry name" value="Ribosomal protein S5 domain 2-like"/>
    <property type="match status" value="1"/>
</dbReference>
<gene>
    <name evidence="4" type="ORF">GCM10011352_02640</name>
</gene>
<dbReference type="InterPro" id="IPR001498">
    <property type="entry name" value="Impact_N"/>
</dbReference>
<dbReference type="InterPro" id="IPR020568">
    <property type="entry name" value="Ribosomal_Su5_D2-typ_SF"/>
</dbReference>
<dbReference type="Gene3D" id="3.30.70.240">
    <property type="match status" value="1"/>
</dbReference>
<dbReference type="EMBL" id="BMIJ01000001">
    <property type="protein sequence ID" value="GGB80409.1"/>
    <property type="molecule type" value="Genomic_DNA"/>
</dbReference>
<protein>
    <submittedName>
        <fullName evidence="4">YigZ family protein</fullName>
    </submittedName>
</protein>
<accession>A0ABQ1JZK5</accession>
<feature type="domain" description="UPF0029" evidence="3">
    <location>
        <begin position="147"/>
        <end position="198"/>
    </location>
</feature>
<dbReference type="InterPro" id="IPR036956">
    <property type="entry name" value="Impact_N_sf"/>
</dbReference>
<dbReference type="InterPro" id="IPR023582">
    <property type="entry name" value="Impact"/>
</dbReference>
<dbReference type="Pfam" id="PF01205">
    <property type="entry name" value="Impact_N"/>
    <property type="match status" value="1"/>
</dbReference>
<feature type="domain" description="Impact N-terminal" evidence="2">
    <location>
        <begin position="24"/>
        <end position="131"/>
    </location>
</feature>
<dbReference type="InterPro" id="IPR015269">
    <property type="entry name" value="UPF0029_Impact_C"/>
</dbReference>